<sequence>MRMIVTGLALAVSLVGCATAEPAEPASKPDDGPFKYSQCMRDNGVPEFPDPQINEGGGMGLSLPEGVDKQKLEAAEAKCKQFMPNGGEPQKASPEMVEAARKMAQCMRDNGYPDFPDPDENGGIAIKGGAGMDPKDPKFQEAHKKCEQFLPKGPGGSKHDRTEG</sequence>
<name>A0A1W2EW55_KIBAR</name>
<evidence type="ECO:0000313" key="3">
    <source>
        <dbReference type="EMBL" id="SMD13931.1"/>
    </source>
</evidence>
<dbReference type="AlphaFoldDB" id="A0A1W2EW55"/>
<evidence type="ECO:0008006" key="5">
    <source>
        <dbReference type="Google" id="ProtNLM"/>
    </source>
</evidence>
<feature type="signal peptide" evidence="2">
    <location>
        <begin position="1"/>
        <end position="20"/>
    </location>
</feature>
<dbReference type="EMBL" id="FWXV01000004">
    <property type="protein sequence ID" value="SMD13931.1"/>
    <property type="molecule type" value="Genomic_DNA"/>
</dbReference>
<protein>
    <recommendedName>
        <fullName evidence="5">Lipoprotein</fullName>
    </recommendedName>
</protein>
<evidence type="ECO:0000256" key="1">
    <source>
        <dbReference type="SAM" id="MobiDB-lite"/>
    </source>
</evidence>
<evidence type="ECO:0000256" key="2">
    <source>
        <dbReference type="SAM" id="SignalP"/>
    </source>
</evidence>
<organism evidence="3 4">
    <name type="scientific">Kibdelosporangium aridum</name>
    <dbReference type="NCBI Taxonomy" id="2030"/>
    <lineage>
        <taxon>Bacteria</taxon>
        <taxon>Bacillati</taxon>
        <taxon>Actinomycetota</taxon>
        <taxon>Actinomycetes</taxon>
        <taxon>Pseudonocardiales</taxon>
        <taxon>Pseudonocardiaceae</taxon>
        <taxon>Kibdelosporangium</taxon>
    </lineage>
</organism>
<dbReference type="Proteomes" id="UP000192674">
    <property type="component" value="Unassembled WGS sequence"/>
</dbReference>
<reference evidence="3 4" key="1">
    <citation type="submission" date="2017-04" db="EMBL/GenBank/DDBJ databases">
        <authorList>
            <person name="Afonso C.L."/>
            <person name="Miller P.J."/>
            <person name="Scott M.A."/>
            <person name="Spackman E."/>
            <person name="Goraichik I."/>
            <person name="Dimitrov K.M."/>
            <person name="Suarez D.L."/>
            <person name="Swayne D.E."/>
        </authorList>
    </citation>
    <scope>NUCLEOTIDE SEQUENCE [LARGE SCALE GENOMIC DNA]</scope>
    <source>
        <strain evidence="3 4">DSM 43828</strain>
    </source>
</reference>
<dbReference type="OrthoDB" id="7949713at2"/>
<keyword evidence="4" id="KW-1185">Reference proteome</keyword>
<keyword evidence="2" id="KW-0732">Signal</keyword>
<dbReference type="PROSITE" id="PS51257">
    <property type="entry name" value="PROKAR_LIPOPROTEIN"/>
    <property type="match status" value="1"/>
</dbReference>
<accession>A0A1W2EW55</accession>
<feature type="region of interest" description="Disordered" evidence="1">
    <location>
        <begin position="41"/>
        <end position="64"/>
    </location>
</feature>
<feature type="region of interest" description="Disordered" evidence="1">
    <location>
        <begin position="108"/>
        <end position="141"/>
    </location>
</feature>
<gene>
    <name evidence="3" type="ORF">SAMN05661093_04942</name>
</gene>
<dbReference type="RefSeq" id="WP_084429356.1">
    <property type="nucleotide sequence ID" value="NZ_FWXV01000004.1"/>
</dbReference>
<proteinExistence type="predicted"/>
<feature type="chain" id="PRO_5039531365" description="Lipoprotein" evidence="2">
    <location>
        <begin position="21"/>
        <end position="164"/>
    </location>
</feature>
<evidence type="ECO:0000313" key="4">
    <source>
        <dbReference type="Proteomes" id="UP000192674"/>
    </source>
</evidence>